<feature type="domain" description="Peptidase C39" evidence="1">
    <location>
        <begin position="68"/>
        <end position="209"/>
    </location>
</feature>
<evidence type="ECO:0000259" key="1">
    <source>
        <dbReference type="PROSITE" id="PS50990"/>
    </source>
</evidence>
<dbReference type="Proteomes" id="UP000612362">
    <property type="component" value="Unassembled WGS sequence"/>
</dbReference>
<gene>
    <name evidence="2" type="ORF">KSX_91190</name>
</gene>
<dbReference type="GO" id="GO:0006508">
    <property type="term" value="P:proteolysis"/>
    <property type="evidence" value="ECO:0007669"/>
    <property type="project" value="InterPro"/>
</dbReference>
<dbReference type="EMBL" id="BNJF01000010">
    <property type="protein sequence ID" value="GHO50956.1"/>
    <property type="molecule type" value="Genomic_DNA"/>
</dbReference>
<organism evidence="2 3">
    <name type="scientific">Ktedonospora formicarum</name>
    <dbReference type="NCBI Taxonomy" id="2778364"/>
    <lineage>
        <taxon>Bacteria</taxon>
        <taxon>Bacillati</taxon>
        <taxon>Chloroflexota</taxon>
        <taxon>Ktedonobacteria</taxon>
        <taxon>Ktedonobacterales</taxon>
        <taxon>Ktedonobacteraceae</taxon>
        <taxon>Ktedonospora</taxon>
    </lineage>
</organism>
<protein>
    <recommendedName>
        <fullName evidence="1">Peptidase C39 domain-containing protein</fullName>
    </recommendedName>
</protein>
<evidence type="ECO:0000313" key="2">
    <source>
        <dbReference type="EMBL" id="GHO50956.1"/>
    </source>
</evidence>
<keyword evidence="3" id="KW-1185">Reference proteome</keyword>
<dbReference type="GO" id="GO:0016020">
    <property type="term" value="C:membrane"/>
    <property type="evidence" value="ECO:0007669"/>
    <property type="project" value="InterPro"/>
</dbReference>
<proteinExistence type="predicted"/>
<comment type="caution">
    <text evidence="2">The sequence shown here is derived from an EMBL/GenBank/DDBJ whole genome shotgun (WGS) entry which is preliminary data.</text>
</comment>
<name>A0A8J3IBJ6_9CHLR</name>
<dbReference type="PROSITE" id="PS50990">
    <property type="entry name" value="PEPTIDASE_C39"/>
    <property type="match status" value="1"/>
</dbReference>
<dbReference type="AlphaFoldDB" id="A0A8J3IBJ6"/>
<sequence length="224" mass="24698">MQNLAKNTLLFLLLVVVLFIFWGYLQISPSTIRAQSSTTNATRTTSQSKGAHHLVRINQWDVSQYANQQEYETWHLSTCSTASLAVVINYYTGRAYRITDILQAQLAAQAISVQLGLLDENGIARTAARLGLNTAISHVHSLDGLIAFAQHGQPTIVSFPPPFLDGGHLLVLVGGDARSVHLMDSSRLNMQTMDRATFLTHWRGFSALLDPNDETSTPQKEVHA</sequence>
<dbReference type="GO" id="GO:0005524">
    <property type="term" value="F:ATP binding"/>
    <property type="evidence" value="ECO:0007669"/>
    <property type="project" value="InterPro"/>
</dbReference>
<dbReference type="GO" id="GO:0008233">
    <property type="term" value="F:peptidase activity"/>
    <property type="evidence" value="ECO:0007669"/>
    <property type="project" value="InterPro"/>
</dbReference>
<reference evidence="2" key="1">
    <citation type="submission" date="2020-10" db="EMBL/GenBank/DDBJ databases">
        <title>Taxonomic study of unclassified bacteria belonging to the class Ktedonobacteria.</title>
        <authorList>
            <person name="Yabe S."/>
            <person name="Wang C.M."/>
            <person name="Zheng Y."/>
            <person name="Sakai Y."/>
            <person name="Cavaletti L."/>
            <person name="Monciardini P."/>
            <person name="Donadio S."/>
        </authorList>
    </citation>
    <scope>NUCLEOTIDE SEQUENCE</scope>
    <source>
        <strain evidence="2">SOSP1-1</strain>
    </source>
</reference>
<evidence type="ECO:0000313" key="3">
    <source>
        <dbReference type="Proteomes" id="UP000612362"/>
    </source>
</evidence>
<dbReference type="Pfam" id="PF03412">
    <property type="entry name" value="Peptidase_C39"/>
    <property type="match status" value="1"/>
</dbReference>
<dbReference type="RefSeq" id="WP_220199908.1">
    <property type="nucleotide sequence ID" value="NZ_BNJF01000010.1"/>
</dbReference>
<dbReference type="InterPro" id="IPR005074">
    <property type="entry name" value="Peptidase_C39"/>
</dbReference>
<accession>A0A8J3IBJ6</accession>
<dbReference type="Gene3D" id="3.90.70.10">
    <property type="entry name" value="Cysteine proteinases"/>
    <property type="match status" value="1"/>
</dbReference>